<proteinExistence type="predicted"/>
<dbReference type="Proteomes" id="UP001172680">
    <property type="component" value="Unassembled WGS sequence"/>
</dbReference>
<keyword evidence="2" id="KW-1185">Reference proteome</keyword>
<comment type="caution">
    <text evidence="1">The sequence shown here is derived from an EMBL/GenBank/DDBJ whole genome shotgun (WGS) entry which is preliminary data.</text>
</comment>
<name>A0ACC2YHZ9_9PEZI</name>
<gene>
    <name evidence="1" type="ORF">H2199_008822</name>
</gene>
<accession>A0ACC2YHZ9</accession>
<organism evidence="1 2">
    <name type="scientific">Coniosporium tulheliwenetii</name>
    <dbReference type="NCBI Taxonomy" id="3383036"/>
    <lineage>
        <taxon>Eukaryota</taxon>
        <taxon>Fungi</taxon>
        <taxon>Dikarya</taxon>
        <taxon>Ascomycota</taxon>
        <taxon>Pezizomycotina</taxon>
        <taxon>Dothideomycetes</taxon>
        <taxon>Dothideomycetes incertae sedis</taxon>
        <taxon>Coniosporium</taxon>
    </lineage>
</organism>
<evidence type="ECO:0000313" key="2">
    <source>
        <dbReference type="Proteomes" id="UP001172680"/>
    </source>
</evidence>
<dbReference type="EMBL" id="JAPDRP010000030">
    <property type="protein sequence ID" value="KAJ9634773.1"/>
    <property type="molecule type" value="Genomic_DNA"/>
</dbReference>
<evidence type="ECO:0000313" key="1">
    <source>
        <dbReference type="EMBL" id="KAJ9634773.1"/>
    </source>
</evidence>
<protein>
    <submittedName>
        <fullName evidence="1">Uncharacterized protein</fullName>
    </submittedName>
</protein>
<reference evidence="1" key="1">
    <citation type="submission" date="2022-10" db="EMBL/GenBank/DDBJ databases">
        <title>Culturing micro-colonial fungi from biological soil crusts in the Mojave desert and describing Neophaeococcomyces mojavensis, and introducing the new genera and species Taxawa tesnikishii.</title>
        <authorList>
            <person name="Kurbessoian T."/>
            <person name="Stajich J.E."/>
        </authorList>
    </citation>
    <scope>NUCLEOTIDE SEQUENCE</scope>
    <source>
        <strain evidence="1">JES_115</strain>
    </source>
</reference>
<sequence length="343" mass="38066">MATTTKQSLRRSCHFCRTRKIRCSGQSICDACREREMDCIYDVETSRSRHNTGPSETLSNIRVASAASAASADEAQTAVTSRTSQLPEFTPNIRRESGTASSVAAELEHMFQEIFSGTNEADDDSVSELLALSRPHYNNLFVVLVQDLLSMLIDKFGDLGCQHIQDGRAKFYVRGLAHDRATHMFDSTQVPSDLLAEYESRRTTQMIDVWFSMHPLSMLISKTLLLQSLRNKTVDDVLLAAIVGGAEFSRDDEASRIRAEALFRWAANKLRPRSSADWDLPTAQALMLLGWHELCYGSVRRATCYIGYAGRMVTALKTKPIGVGSTANSRVNGISAREVMLSP</sequence>